<protein>
    <submittedName>
        <fullName evidence="2">Uncharacterized protein</fullName>
    </submittedName>
</protein>
<keyword evidence="3" id="KW-1185">Reference proteome</keyword>
<feature type="compositionally biased region" description="Low complexity" evidence="1">
    <location>
        <begin position="23"/>
        <end position="35"/>
    </location>
</feature>
<feature type="compositionally biased region" description="Basic residues" evidence="1">
    <location>
        <begin position="36"/>
        <end position="45"/>
    </location>
</feature>
<feature type="region of interest" description="Disordered" evidence="1">
    <location>
        <begin position="19"/>
        <end position="75"/>
    </location>
</feature>
<dbReference type="EMBL" id="KZ305061">
    <property type="protein sequence ID" value="PIA32650.1"/>
    <property type="molecule type" value="Genomic_DNA"/>
</dbReference>
<dbReference type="PANTHER" id="PTHR15852">
    <property type="entry name" value="PLASTID TRANSCRIPTIONALLY ACTIVE PROTEIN"/>
    <property type="match status" value="1"/>
</dbReference>
<evidence type="ECO:0000313" key="3">
    <source>
        <dbReference type="Proteomes" id="UP000230069"/>
    </source>
</evidence>
<evidence type="ECO:0000256" key="1">
    <source>
        <dbReference type="SAM" id="MobiDB-lite"/>
    </source>
</evidence>
<gene>
    <name evidence="2" type="ORF">AQUCO_04400083v1</name>
</gene>
<sequence>MATGTTITTINCSSISHHHHLTKSSSSSSPSVLSHRSTRNKKRSWVVRTESNVWKPAHKKPQHRHCPDCGGSGSEDCSHCEGRGRSNCVHLAVLPKGVWPKWCRRCGGSGLDYCCRCGGTGGYRHMGFLFMEKIPKTP</sequence>
<dbReference type="AlphaFoldDB" id="A0A2G5CN87"/>
<accession>A0A2G5CN87</accession>
<dbReference type="SUPFAM" id="SSF57938">
    <property type="entry name" value="DnaJ/Hsp40 cysteine-rich domain"/>
    <property type="match status" value="1"/>
</dbReference>
<evidence type="ECO:0000313" key="2">
    <source>
        <dbReference type="EMBL" id="PIA32650.1"/>
    </source>
</evidence>
<dbReference type="PANTHER" id="PTHR15852:SF54">
    <property type="entry name" value="PROTEIN SSUH2 HOMOLOG"/>
    <property type="match status" value="1"/>
</dbReference>
<organism evidence="2 3">
    <name type="scientific">Aquilegia coerulea</name>
    <name type="common">Rocky mountain columbine</name>
    <dbReference type="NCBI Taxonomy" id="218851"/>
    <lineage>
        <taxon>Eukaryota</taxon>
        <taxon>Viridiplantae</taxon>
        <taxon>Streptophyta</taxon>
        <taxon>Embryophyta</taxon>
        <taxon>Tracheophyta</taxon>
        <taxon>Spermatophyta</taxon>
        <taxon>Magnoliopsida</taxon>
        <taxon>Ranunculales</taxon>
        <taxon>Ranunculaceae</taxon>
        <taxon>Thalictroideae</taxon>
        <taxon>Aquilegia</taxon>
    </lineage>
</organism>
<dbReference type="InterPro" id="IPR036410">
    <property type="entry name" value="HSP_DnaJ_Cys-rich_dom_sf"/>
</dbReference>
<name>A0A2G5CN87_AQUCA</name>
<dbReference type="Proteomes" id="UP000230069">
    <property type="component" value="Unassembled WGS sequence"/>
</dbReference>
<proteinExistence type="predicted"/>
<dbReference type="OrthoDB" id="3355217at2759"/>
<dbReference type="InParanoid" id="A0A2G5CN87"/>
<reference evidence="2 3" key="1">
    <citation type="submission" date="2017-09" db="EMBL/GenBank/DDBJ databases">
        <title>WGS assembly of Aquilegia coerulea Goldsmith.</title>
        <authorList>
            <person name="Hodges S."/>
            <person name="Kramer E."/>
            <person name="Nordborg M."/>
            <person name="Tomkins J."/>
            <person name="Borevitz J."/>
            <person name="Derieg N."/>
            <person name="Yan J."/>
            <person name="Mihaltcheva S."/>
            <person name="Hayes R.D."/>
            <person name="Rokhsar D."/>
        </authorList>
    </citation>
    <scope>NUCLEOTIDE SEQUENCE [LARGE SCALE GENOMIC DNA]</scope>
    <source>
        <strain evidence="3">cv. Goldsmith</strain>
    </source>
</reference>